<feature type="region of interest" description="Disordered" evidence="2">
    <location>
        <begin position="86"/>
        <end position="113"/>
    </location>
</feature>
<feature type="compositionally biased region" description="Basic and acidic residues" evidence="2">
    <location>
        <begin position="86"/>
        <end position="95"/>
    </location>
</feature>
<feature type="region of interest" description="Disordered" evidence="2">
    <location>
        <begin position="159"/>
        <end position="179"/>
    </location>
</feature>
<gene>
    <name evidence="4" type="ORF">GCM10009654_41940</name>
</gene>
<name>A0ABN1UY66_9ACTN</name>
<dbReference type="InterPro" id="IPR003594">
    <property type="entry name" value="HATPase_dom"/>
</dbReference>
<keyword evidence="1" id="KW-0808">Transferase</keyword>
<evidence type="ECO:0000313" key="4">
    <source>
        <dbReference type="EMBL" id="GAA1180353.1"/>
    </source>
</evidence>
<dbReference type="SUPFAM" id="SSF55874">
    <property type="entry name" value="ATPase domain of HSP90 chaperone/DNA topoisomerase II/histidine kinase"/>
    <property type="match status" value="1"/>
</dbReference>
<dbReference type="Pfam" id="PF13581">
    <property type="entry name" value="HATPase_c_2"/>
    <property type="match status" value="1"/>
</dbReference>
<dbReference type="Gene3D" id="3.30.565.10">
    <property type="entry name" value="Histidine kinase-like ATPase, C-terminal domain"/>
    <property type="match status" value="1"/>
</dbReference>
<comment type="caution">
    <text evidence="4">The sequence shown here is derived from an EMBL/GenBank/DDBJ whole genome shotgun (WGS) entry which is preliminary data.</text>
</comment>
<dbReference type="PANTHER" id="PTHR35526">
    <property type="entry name" value="ANTI-SIGMA-F FACTOR RSBW-RELATED"/>
    <property type="match status" value="1"/>
</dbReference>
<protein>
    <recommendedName>
        <fullName evidence="3">Histidine kinase/HSP90-like ATPase domain-containing protein</fullName>
    </recommendedName>
</protein>
<accession>A0ABN1UY66</accession>
<keyword evidence="1" id="KW-0723">Serine/threonine-protein kinase</keyword>
<dbReference type="Proteomes" id="UP001501371">
    <property type="component" value="Unassembled WGS sequence"/>
</dbReference>
<organism evidence="4 5">
    <name type="scientific">Streptomyces hebeiensis</name>
    <dbReference type="NCBI Taxonomy" id="229486"/>
    <lineage>
        <taxon>Bacteria</taxon>
        <taxon>Bacillati</taxon>
        <taxon>Actinomycetota</taxon>
        <taxon>Actinomycetes</taxon>
        <taxon>Kitasatosporales</taxon>
        <taxon>Streptomycetaceae</taxon>
        <taxon>Streptomyces</taxon>
    </lineage>
</organism>
<dbReference type="RefSeq" id="WP_344278849.1">
    <property type="nucleotide sequence ID" value="NZ_BAAAKV010000038.1"/>
</dbReference>
<evidence type="ECO:0000256" key="2">
    <source>
        <dbReference type="SAM" id="MobiDB-lite"/>
    </source>
</evidence>
<proteinExistence type="predicted"/>
<feature type="domain" description="Histidine kinase/HSP90-like ATPase" evidence="3">
    <location>
        <begin position="24"/>
        <end position="136"/>
    </location>
</feature>
<reference evidence="4 5" key="1">
    <citation type="journal article" date="2019" name="Int. J. Syst. Evol. Microbiol.">
        <title>The Global Catalogue of Microorganisms (GCM) 10K type strain sequencing project: providing services to taxonomists for standard genome sequencing and annotation.</title>
        <authorList>
            <consortium name="The Broad Institute Genomics Platform"/>
            <consortium name="The Broad Institute Genome Sequencing Center for Infectious Disease"/>
            <person name="Wu L."/>
            <person name="Ma J."/>
        </authorList>
    </citation>
    <scope>NUCLEOTIDE SEQUENCE [LARGE SCALE GENOMIC DNA]</scope>
    <source>
        <strain evidence="4 5">JCM 12696</strain>
    </source>
</reference>
<keyword evidence="5" id="KW-1185">Reference proteome</keyword>
<dbReference type="PANTHER" id="PTHR35526:SF3">
    <property type="entry name" value="ANTI-SIGMA-F FACTOR RSBW"/>
    <property type="match status" value="1"/>
</dbReference>
<sequence>MNAEISTLLCDFTQRLSATRRGARLARRLALHQLDAWGIPYGSDVSDTVAHVVAELAANAVTHGHVPGRDFQLRLRLGADTLRIEVTDTRAERRPPTPGQVERPSPESESGRGLLLVQELSQAWGITERSIGKTIWAEVPLSAAHLTGVPLPTALLTGSPDLLAQGEPATRPSRHVPHP</sequence>
<evidence type="ECO:0000256" key="1">
    <source>
        <dbReference type="ARBA" id="ARBA00022527"/>
    </source>
</evidence>
<evidence type="ECO:0000313" key="5">
    <source>
        <dbReference type="Proteomes" id="UP001501371"/>
    </source>
</evidence>
<evidence type="ECO:0000259" key="3">
    <source>
        <dbReference type="Pfam" id="PF13581"/>
    </source>
</evidence>
<keyword evidence="1" id="KW-0418">Kinase</keyword>
<dbReference type="InterPro" id="IPR036890">
    <property type="entry name" value="HATPase_C_sf"/>
</dbReference>
<dbReference type="EMBL" id="BAAAKV010000038">
    <property type="protein sequence ID" value="GAA1180353.1"/>
    <property type="molecule type" value="Genomic_DNA"/>
</dbReference>
<dbReference type="CDD" id="cd16936">
    <property type="entry name" value="HATPase_RsbW-like"/>
    <property type="match status" value="1"/>
</dbReference>
<dbReference type="InterPro" id="IPR050267">
    <property type="entry name" value="Anti-sigma-factor_SerPK"/>
</dbReference>